<name>A0AAW2NWR5_9LAMI</name>
<dbReference type="PANTHER" id="PTHR45811:SF35">
    <property type="entry name" value="HEAVY METAL-ASSOCIATED ISOPRENYLATED PLANT PROTEIN 39"/>
    <property type="match status" value="1"/>
</dbReference>
<keyword evidence="2" id="KW-0488">Methylation</keyword>
<evidence type="ECO:0000256" key="5">
    <source>
        <dbReference type="ARBA" id="ARBA00023289"/>
    </source>
</evidence>
<dbReference type="PROSITE" id="PS50846">
    <property type="entry name" value="HMA_2"/>
    <property type="match status" value="1"/>
</dbReference>
<keyword evidence="5" id="KW-0636">Prenylation</keyword>
<feature type="region of interest" description="Disordered" evidence="7">
    <location>
        <begin position="212"/>
        <end position="271"/>
    </location>
</feature>
<dbReference type="Gene3D" id="3.30.70.100">
    <property type="match status" value="1"/>
</dbReference>
<evidence type="ECO:0000259" key="8">
    <source>
        <dbReference type="PROSITE" id="PS50846"/>
    </source>
</evidence>
<comment type="subcellular location">
    <subcellularLocation>
        <location evidence="1">Membrane</location>
        <topology evidence="1">Peripheral membrane protein</topology>
    </subcellularLocation>
</comment>
<reference evidence="9" key="1">
    <citation type="submission" date="2020-06" db="EMBL/GenBank/DDBJ databases">
        <authorList>
            <person name="Li T."/>
            <person name="Hu X."/>
            <person name="Zhang T."/>
            <person name="Song X."/>
            <person name="Zhang H."/>
            <person name="Dai N."/>
            <person name="Sheng W."/>
            <person name="Hou X."/>
            <person name="Wei L."/>
        </authorList>
    </citation>
    <scope>NUCLEOTIDE SEQUENCE</scope>
    <source>
        <strain evidence="9">KEN8</strain>
        <tissue evidence="9">Leaf</tissue>
    </source>
</reference>
<dbReference type="AlphaFoldDB" id="A0AAW2NWR5"/>
<comment type="similarity">
    <text evidence="6">Belongs to the HIPP family.</text>
</comment>
<evidence type="ECO:0000256" key="6">
    <source>
        <dbReference type="ARBA" id="ARBA00024045"/>
    </source>
</evidence>
<dbReference type="Pfam" id="PF00403">
    <property type="entry name" value="HMA"/>
    <property type="match status" value="1"/>
</dbReference>
<evidence type="ECO:0000256" key="1">
    <source>
        <dbReference type="ARBA" id="ARBA00004170"/>
    </source>
</evidence>
<feature type="compositionally biased region" description="Basic and acidic residues" evidence="7">
    <location>
        <begin position="217"/>
        <end position="269"/>
    </location>
</feature>
<evidence type="ECO:0000256" key="4">
    <source>
        <dbReference type="ARBA" id="ARBA00023288"/>
    </source>
</evidence>
<evidence type="ECO:0000256" key="3">
    <source>
        <dbReference type="ARBA" id="ARBA00022723"/>
    </source>
</evidence>
<protein>
    <submittedName>
        <fullName evidence="9">Heavy metal-associated isoprenylated plant protein 39</fullName>
    </submittedName>
</protein>
<evidence type="ECO:0000256" key="7">
    <source>
        <dbReference type="SAM" id="MobiDB-lite"/>
    </source>
</evidence>
<dbReference type="InterPro" id="IPR006121">
    <property type="entry name" value="HMA_dom"/>
</dbReference>
<reference evidence="9" key="2">
    <citation type="journal article" date="2024" name="Plant">
        <title>Genomic evolution and insights into agronomic trait innovations of Sesamum species.</title>
        <authorList>
            <person name="Miao H."/>
            <person name="Wang L."/>
            <person name="Qu L."/>
            <person name="Liu H."/>
            <person name="Sun Y."/>
            <person name="Le M."/>
            <person name="Wang Q."/>
            <person name="Wei S."/>
            <person name="Zheng Y."/>
            <person name="Lin W."/>
            <person name="Duan Y."/>
            <person name="Cao H."/>
            <person name="Xiong S."/>
            <person name="Wang X."/>
            <person name="Wei L."/>
            <person name="Li C."/>
            <person name="Ma Q."/>
            <person name="Ju M."/>
            <person name="Zhao R."/>
            <person name="Li G."/>
            <person name="Mu C."/>
            <person name="Tian Q."/>
            <person name="Mei H."/>
            <person name="Zhang T."/>
            <person name="Gao T."/>
            <person name="Zhang H."/>
        </authorList>
    </citation>
    <scope>NUCLEOTIDE SEQUENCE</scope>
    <source>
        <strain evidence="9">KEN8</strain>
    </source>
</reference>
<dbReference type="EMBL" id="JACGWM010000010">
    <property type="protein sequence ID" value="KAL0347773.1"/>
    <property type="molecule type" value="Genomic_DNA"/>
</dbReference>
<dbReference type="GO" id="GO:0046872">
    <property type="term" value="F:metal ion binding"/>
    <property type="evidence" value="ECO:0007669"/>
    <property type="project" value="UniProtKB-KW"/>
</dbReference>
<feature type="domain" description="HMA" evidence="8">
    <location>
        <begin position="146"/>
        <end position="213"/>
    </location>
</feature>
<evidence type="ECO:0000313" key="9">
    <source>
        <dbReference type="EMBL" id="KAL0347773.1"/>
    </source>
</evidence>
<comment type="caution">
    <text evidence="9">The sequence shown here is derived from an EMBL/GenBank/DDBJ whole genome shotgun (WGS) entry which is preliminary data.</text>
</comment>
<keyword evidence="4" id="KW-0449">Lipoprotein</keyword>
<accession>A0AAW2NWR5</accession>
<dbReference type="PANTHER" id="PTHR45811">
    <property type="entry name" value="COPPER TRANSPORT PROTEIN FAMILY-RELATED"/>
    <property type="match status" value="1"/>
</dbReference>
<proteinExistence type="inferred from homology"/>
<dbReference type="GO" id="GO:0016020">
    <property type="term" value="C:membrane"/>
    <property type="evidence" value="ECO:0007669"/>
    <property type="project" value="UniProtKB-SubCell"/>
</dbReference>
<dbReference type="InterPro" id="IPR051863">
    <property type="entry name" value="HIPP"/>
</dbReference>
<sequence length="305" mass="35102">MLCELPESIKLETECSWTKPLRHSVQSKWSPILWHWTAENGHHQSRQLMPEIEIVEGQFHSDGTTLMEFEEGDLVIIKGRRPKSKPQCMNKRLPRAELMSKGLDLSKVFIWSLSGLRRGNKDGEAGDDGEGVVKLFEQPKNSRRKMKKFVLKLDLQEDKDKRRALKTVSTLSGIDEITIDMKAKKLTVVGTVDPVTVVSKLRKKNWPTDIILVGPAKEPEKKEEPKKEEAKKEEGKKEEGKDEAKKDEPKKEGEKKDEAKTEEEKKAEQELVVGTIMPYRQYYPPMNTYYYHHSMEENPNACVIC</sequence>
<evidence type="ECO:0000256" key="2">
    <source>
        <dbReference type="ARBA" id="ARBA00022481"/>
    </source>
</evidence>
<keyword evidence="3" id="KW-0479">Metal-binding</keyword>
<gene>
    <name evidence="9" type="ORF">Scaly_1793300</name>
</gene>
<dbReference type="GO" id="GO:0009626">
    <property type="term" value="P:plant-type hypersensitive response"/>
    <property type="evidence" value="ECO:0007669"/>
    <property type="project" value="UniProtKB-KW"/>
</dbReference>
<organism evidence="9">
    <name type="scientific">Sesamum calycinum</name>
    <dbReference type="NCBI Taxonomy" id="2727403"/>
    <lineage>
        <taxon>Eukaryota</taxon>
        <taxon>Viridiplantae</taxon>
        <taxon>Streptophyta</taxon>
        <taxon>Embryophyta</taxon>
        <taxon>Tracheophyta</taxon>
        <taxon>Spermatophyta</taxon>
        <taxon>Magnoliopsida</taxon>
        <taxon>eudicotyledons</taxon>
        <taxon>Gunneridae</taxon>
        <taxon>Pentapetalae</taxon>
        <taxon>asterids</taxon>
        <taxon>lamiids</taxon>
        <taxon>Lamiales</taxon>
        <taxon>Pedaliaceae</taxon>
        <taxon>Sesamum</taxon>
    </lineage>
</organism>